<keyword evidence="8" id="KW-1185">Reference proteome</keyword>
<evidence type="ECO:0000256" key="5">
    <source>
        <dbReference type="SAM" id="Coils"/>
    </source>
</evidence>
<protein>
    <submittedName>
        <fullName evidence="7">WD40-like Beta Propeller Repeat</fullName>
    </submittedName>
</protein>
<dbReference type="Gene3D" id="1.25.40.10">
    <property type="entry name" value="Tetratricopeptide repeat domain"/>
    <property type="match status" value="1"/>
</dbReference>
<evidence type="ECO:0000256" key="4">
    <source>
        <dbReference type="PROSITE-ProRule" id="PRU00473"/>
    </source>
</evidence>
<reference evidence="8" key="1">
    <citation type="submission" date="2016-10" db="EMBL/GenBank/DDBJ databases">
        <authorList>
            <person name="Varghese N."/>
            <person name="Submissions S."/>
        </authorList>
    </citation>
    <scope>NUCLEOTIDE SEQUENCE [LARGE SCALE GENOMIC DNA]</scope>
    <source>
        <strain evidence="8">DSM 19891</strain>
    </source>
</reference>
<name>A0A1I6ICA9_9FLAO</name>
<dbReference type="InterPro" id="IPR050330">
    <property type="entry name" value="Bact_OuterMem_StrucFunc"/>
</dbReference>
<dbReference type="Proteomes" id="UP000199462">
    <property type="component" value="Unassembled WGS sequence"/>
</dbReference>
<dbReference type="PANTHER" id="PTHR30329:SF21">
    <property type="entry name" value="LIPOPROTEIN YIAD-RELATED"/>
    <property type="match status" value="1"/>
</dbReference>
<dbReference type="InterPro" id="IPR011042">
    <property type="entry name" value="6-blade_b-propeller_TolB-like"/>
</dbReference>
<dbReference type="PRINTS" id="PR01021">
    <property type="entry name" value="OMPADOMAIN"/>
</dbReference>
<dbReference type="SUPFAM" id="SSF48452">
    <property type="entry name" value="TPR-like"/>
    <property type="match status" value="1"/>
</dbReference>
<accession>A0A1I6ICA9</accession>
<dbReference type="InterPro" id="IPR006664">
    <property type="entry name" value="OMP_bac"/>
</dbReference>
<gene>
    <name evidence="7" type="ORF">SAMN04488010_1457</name>
</gene>
<dbReference type="Pfam" id="PF07676">
    <property type="entry name" value="PD40"/>
    <property type="match status" value="4"/>
</dbReference>
<dbReference type="STRING" id="440514.SAMN04488010_1457"/>
<keyword evidence="5" id="KW-0175">Coiled coil</keyword>
<evidence type="ECO:0000256" key="2">
    <source>
        <dbReference type="ARBA" id="ARBA00023136"/>
    </source>
</evidence>
<dbReference type="InterPro" id="IPR011659">
    <property type="entry name" value="WD40"/>
</dbReference>
<evidence type="ECO:0000259" key="6">
    <source>
        <dbReference type="PROSITE" id="PS51123"/>
    </source>
</evidence>
<evidence type="ECO:0000256" key="3">
    <source>
        <dbReference type="ARBA" id="ARBA00023237"/>
    </source>
</evidence>
<dbReference type="CDD" id="cd07185">
    <property type="entry name" value="OmpA_C-like"/>
    <property type="match status" value="1"/>
</dbReference>
<dbReference type="GO" id="GO:0009279">
    <property type="term" value="C:cell outer membrane"/>
    <property type="evidence" value="ECO:0007669"/>
    <property type="project" value="UniProtKB-SubCell"/>
</dbReference>
<dbReference type="Gene3D" id="3.30.1330.60">
    <property type="entry name" value="OmpA-like domain"/>
    <property type="match status" value="1"/>
</dbReference>
<dbReference type="Pfam" id="PF13620">
    <property type="entry name" value="CarboxypepD_reg"/>
    <property type="match status" value="1"/>
</dbReference>
<organism evidence="7 8">
    <name type="scientific">Maribacter stanieri</name>
    <dbReference type="NCBI Taxonomy" id="440514"/>
    <lineage>
        <taxon>Bacteria</taxon>
        <taxon>Pseudomonadati</taxon>
        <taxon>Bacteroidota</taxon>
        <taxon>Flavobacteriia</taxon>
        <taxon>Flavobacteriales</taxon>
        <taxon>Flavobacteriaceae</taxon>
        <taxon>Maribacter</taxon>
    </lineage>
</organism>
<evidence type="ECO:0000313" key="8">
    <source>
        <dbReference type="Proteomes" id="UP000199462"/>
    </source>
</evidence>
<dbReference type="Gene3D" id="2.60.40.1120">
    <property type="entry name" value="Carboxypeptidase-like, regulatory domain"/>
    <property type="match status" value="1"/>
</dbReference>
<dbReference type="EMBL" id="FOYX01000001">
    <property type="protein sequence ID" value="SFR64254.1"/>
    <property type="molecule type" value="Genomic_DNA"/>
</dbReference>
<dbReference type="PROSITE" id="PS51123">
    <property type="entry name" value="OMPA_2"/>
    <property type="match status" value="1"/>
</dbReference>
<keyword evidence="3" id="KW-0998">Cell outer membrane</keyword>
<dbReference type="InterPro" id="IPR011990">
    <property type="entry name" value="TPR-like_helical_dom_sf"/>
</dbReference>
<proteinExistence type="predicted"/>
<dbReference type="PROSITE" id="PS01068">
    <property type="entry name" value="OMPA_1"/>
    <property type="match status" value="1"/>
</dbReference>
<dbReference type="SUPFAM" id="SSF103088">
    <property type="entry name" value="OmpA-like"/>
    <property type="match status" value="1"/>
</dbReference>
<dbReference type="AlphaFoldDB" id="A0A1I6ICA9"/>
<dbReference type="Gene3D" id="2.120.10.30">
    <property type="entry name" value="TolB, C-terminal domain"/>
    <property type="match status" value="1"/>
</dbReference>
<keyword evidence="2 4" id="KW-0472">Membrane</keyword>
<feature type="coiled-coil region" evidence="5">
    <location>
        <begin position="528"/>
        <end position="572"/>
    </location>
</feature>
<dbReference type="InterPro" id="IPR006665">
    <property type="entry name" value="OmpA-like"/>
</dbReference>
<evidence type="ECO:0000256" key="1">
    <source>
        <dbReference type="ARBA" id="ARBA00004442"/>
    </source>
</evidence>
<dbReference type="InterPro" id="IPR006690">
    <property type="entry name" value="OMPA-like_CS"/>
</dbReference>
<dbReference type="PANTHER" id="PTHR30329">
    <property type="entry name" value="STATOR ELEMENT OF FLAGELLAR MOTOR COMPLEX"/>
    <property type="match status" value="1"/>
</dbReference>
<dbReference type="SUPFAM" id="SSF49464">
    <property type="entry name" value="Carboxypeptidase regulatory domain-like"/>
    <property type="match status" value="1"/>
</dbReference>
<sequence length="733" mass="82977">MINLLDSTKMKKLYIYIILFLGIFQSAWSQQELKRANDLFEKAYYADAIALYEAALPSNKSSLVVKNLADSYYHTFNLNAAARWYRYLISNYGDAVEEQYYFKLYQSLKAIGEYEEAERVLVDFYTKEGNTDKLQKLKADAVYLENVKAIGDRFTIKNSYLNTTSSEFGAMHVGNSIWYTATHKKSNSKMYRWNNQQYLDIYTHPIDQEQLGDSISTSLSNNINTKLHEGSFTISADGNTMYFTRNNYNNGKRKTDDKKVSNLKIYSANLVDGEWKNITELPFNSDEFSNEHPALNTDGTKLYFSSDRPGGFGSFDIYEVSLQADNTFGTPMNLGNLINTDKKEQFPFIASDNSLYFSSNGHPGYGLLDVFISKNNKGSFQQPDNLGLPVNGGYDDFSYVLHSDGTSGYFASNRPSGKGSDDIYNFTVTKELQIVDCQQYIAGIITDRTTTLPLTGATLTLVDMNNKTIATSSTKENGAFEFNITCETSYTVNAEKTGYESNSKTIRSTKERNAEHDASMSLYSVSEKQKAEALVLQQKQEAEKLRTEALAIKKLEEEKKAALLAEKQSAAQAERIAKEKIAEKVKTEKALAKKIEDAINTESALVKETDRTVIQTEEIHFDYSLWYLRRESRERLQTVIDIMKKNPGMIIEIGTHTDIRGNGNYNKDLSQKRADSAKEFLVKNGIASGRIVSKGYGESKPIVVCHTEDACSEEDHEWNRRCEFVVVGWDYDK</sequence>
<dbReference type="InterPro" id="IPR008969">
    <property type="entry name" value="CarboxyPept-like_regulatory"/>
</dbReference>
<dbReference type="Pfam" id="PF00691">
    <property type="entry name" value="OmpA"/>
    <property type="match status" value="1"/>
</dbReference>
<dbReference type="InterPro" id="IPR036737">
    <property type="entry name" value="OmpA-like_sf"/>
</dbReference>
<dbReference type="SUPFAM" id="SSF82171">
    <property type="entry name" value="DPP6 N-terminal domain-like"/>
    <property type="match status" value="1"/>
</dbReference>
<comment type="subcellular location">
    <subcellularLocation>
        <location evidence="1">Cell outer membrane</location>
    </subcellularLocation>
</comment>
<evidence type="ECO:0000313" key="7">
    <source>
        <dbReference type="EMBL" id="SFR64254.1"/>
    </source>
</evidence>
<feature type="domain" description="OmpA-like" evidence="6">
    <location>
        <begin position="608"/>
        <end position="730"/>
    </location>
</feature>